<evidence type="ECO:0000313" key="9">
    <source>
        <dbReference type="Proteomes" id="UP000193685"/>
    </source>
</evidence>
<dbReference type="AlphaFoldDB" id="A0A1Y2EZW2"/>
<proteinExistence type="predicted"/>
<dbReference type="PROSITE" id="PS50082">
    <property type="entry name" value="WD_REPEATS_2"/>
    <property type="match status" value="3"/>
</dbReference>
<sequence length="508" mass="55460">MSNDLPRLQAFSYAALPSTSTADSRYWRKYKTPLLVKEYAGVSHIDFSPIAPHDFCVTASTRLQIYSARTRSVSKTISRFSETVFSGTFRRDGKLLIAGDGSGLVQVFESGSRSILRSIRHHRLPVHVTQFSPHDQTTLLTASDDKTVCLWDMPTQAPLRIFKGHEDYVRTAAFLPNTPHLVVSGGYDQTVRVWDQRSSEHTGQVMQFSHASNVERLLPISQSGTTLASAGGLDVRIWDLVGGRSEPLRTLQNHARGVTCLATTQAGSRLLSGGVDGHLKVYDTQSWKVVHSVKYPGPILSVGVSPDEKHLVVGLTSGLLSIRTRSQRSSVSKTAASGRKATSTVSRMLRGAEYKGGAADRVVQDEAVLARESGKLKAHDKALRRYAYSDALDMVLKADTDAMMTLSVLRELQKRGGLRQALQNRDEASLSPLIKYVTRYVADVRFCGVCVDVSMTLLAVYGGALGGDAGVSMLVDRLSERVCEQVLRAREAEAASGVLKMLFAASQC</sequence>
<dbReference type="InterPro" id="IPR018983">
    <property type="entry name" value="U3_snoRNA-assocProt_15_C"/>
</dbReference>
<dbReference type="PROSITE" id="PS00678">
    <property type="entry name" value="WD_REPEATS_1"/>
    <property type="match status" value="1"/>
</dbReference>
<dbReference type="PANTHER" id="PTHR19924:SF26">
    <property type="entry name" value="U3 SMALL NUCLEOLAR RNA-ASSOCIATED PROTEIN 15 HOMOLOG"/>
    <property type="match status" value="1"/>
</dbReference>
<evidence type="ECO:0000313" key="8">
    <source>
        <dbReference type="EMBL" id="ORY76997.1"/>
    </source>
</evidence>
<dbReference type="Pfam" id="PF00400">
    <property type="entry name" value="WD40"/>
    <property type="match status" value="3"/>
</dbReference>
<keyword evidence="4" id="KW-0677">Repeat</keyword>
<protein>
    <submittedName>
        <fullName evidence="8">WD40-repeat-containing domain protein</fullName>
    </submittedName>
</protein>
<dbReference type="InterPro" id="IPR015943">
    <property type="entry name" value="WD40/YVTN_repeat-like_dom_sf"/>
</dbReference>
<dbReference type="CDD" id="cd00200">
    <property type="entry name" value="WD40"/>
    <property type="match status" value="1"/>
</dbReference>
<comment type="subcellular location">
    <subcellularLocation>
        <location evidence="1">Nucleus</location>
        <location evidence="1">Nucleolus</location>
    </subcellularLocation>
</comment>
<dbReference type="PANTHER" id="PTHR19924">
    <property type="entry name" value="UTP15 U3 SMALL NUCLEOLAR RNA-ASSOCIATED PROTEIN 15 FAMILY MEMBER"/>
    <property type="match status" value="1"/>
</dbReference>
<accession>A0A1Y2EZW2</accession>
<evidence type="ECO:0000256" key="5">
    <source>
        <dbReference type="ARBA" id="ARBA00023242"/>
    </source>
</evidence>
<dbReference type="GeneID" id="63787316"/>
<dbReference type="InterPro" id="IPR001680">
    <property type="entry name" value="WD40_rpt"/>
</dbReference>
<dbReference type="SUPFAM" id="SSF50978">
    <property type="entry name" value="WD40 repeat-like"/>
    <property type="match status" value="1"/>
</dbReference>
<comment type="caution">
    <text evidence="8">The sequence shown here is derived from an EMBL/GenBank/DDBJ whole genome shotgun (WGS) entry which is preliminary data.</text>
</comment>
<name>A0A1Y2EZW2_PROLT</name>
<dbReference type="EMBL" id="MCFI01000021">
    <property type="protein sequence ID" value="ORY76997.1"/>
    <property type="molecule type" value="Genomic_DNA"/>
</dbReference>
<feature type="repeat" description="WD" evidence="6">
    <location>
        <begin position="162"/>
        <end position="204"/>
    </location>
</feature>
<feature type="repeat" description="WD" evidence="6">
    <location>
        <begin position="119"/>
        <end position="161"/>
    </location>
</feature>
<dbReference type="OrthoDB" id="431715at2759"/>
<dbReference type="PRINTS" id="PR00320">
    <property type="entry name" value="GPROTEINBRPT"/>
</dbReference>
<dbReference type="GO" id="GO:0006364">
    <property type="term" value="P:rRNA processing"/>
    <property type="evidence" value="ECO:0007669"/>
    <property type="project" value="UniProtKB-KW"/>
</dbReference>
<dbReference type="RefSeq" id="XP_040722837.1">
    <property type="nucleotide sequence ID" value="XM_040870717.1"/>
</dbReference>
<feature type="repeat" description="WD" evidence="6">
    <location>
        <begin position="251"/>
        <end position="292"/>
    </location>
</feature>
<evidence type="ECO:0000256" key="1">
    <source>
        <dbReference type="ARBA" id="ARBA00004604"/>
    </source>
</evidence>
<evidence type="ECO:0000256" key="6">
    <source>
        <dbReference type="PROSITE-ProRule" id="PRU00221"/>
    </source>
</evidence>
<dbReference type="STRING" id="56484.A0A1Y2EZW2"/>
<evidence type="ECO:0000256" key="3">
    <source>
        <dbReference type="ARBA" id="ARBA00022574"/>
    </source>
</evidence>
<dbReference type="InterPro" id="IPR020472">
    <property type="entry name" value="WD40_PAC1"/>
</dbReference>
<dbReference type="InterPro" id="IPR036322">
    <property type="entry name" value="WD40_repeat_dom_sf"/>
</dbReference>
<evidence type="ECO:0000259" key="7">
    <source>
        <dbReference type="Pfam" id="PF09384"/>
    </source>
</evidence>
<organism evidence="8 9">
    <name type="scientific">Protomyces lactucae-debilis</name>
    <dbReference type="NCBI Taxonomy" id="2754530"/>
    <lineage>
        <taxon>Eukaryota</taxon>
        <taxon>Fungi</taxon>
        <taxon>Dikarya</taxon>
        <taxon>Ascomycota</taxon>
        <taxon>Taphrinomycotina</taxon>
        <taxon>Taphrinomycetes</taxon>
        <taxon>Taphrinales</taxon>
        <taxon>Protomycetaceae</taxon>
        <taxon>Protomyces</taxon>
    </lineage>
</organism>
<dbReference type="Gene3D" id="2.130.10.10">
    <property type="entry name" value="YVTN repeat-like/Quinoprotein amine dehydrogenase"/>
    <property type="match status" value="2"/>
</dbReference>
<dbReference type="Proteomes" id="UP000193685">
    <property type="component" value="Unassembled WGS sequence"/>
</dbReference>
<dbReference type="SMART" id="SM00320">
    <property type="entry name" value="WD40"/>
    <property type="match status" value="7"/>
</dbReference>
<keyword evidence="5" id="KW-0539">Nucleus</keyword>
<gene>
    <name evidence="8" type="ORF">BCR37DRAFT_389262</name>
</gene>
<dbReference type="GO" id="GO:0005730">
    <property type="term" value="C:nucleolus"/>
    <property type="evidence" value="ECO:0007669"/>
    <property type="project" value="UniProtKB-SubCell"/>
</dbReference>
<feature type="domain" description="U3 small nucleolar RNA-associated protein 15 C-terminal" evidence="7">
    <location>
        <begin position="354"/>
        <end position="502"/>
    </location>
</feature>
<dbReference type="Pfam" id="PF09384">
    <property type="entry name" value="UTP15_C"/>
    <property type="match status" value="1"/>
</dbReference>
<dbReference type="InterPro" id="IPR019775">
    <property type="entry name" value="WD40_repeat_CS"/>
</dbReference>
<keyword evidence="2" id="KW-0698">rRNA processing</keyword>
<keyword evidence="9" id="KW-1185">Reference proteome</keyword>
<keyword evidence="3 6" id="KW-0853">WD repeat</keyword>
<evidence type="ECO:0000256" key="4">
    <source>
        <dbReference type="ARBA" id="ARBA00022737"/>
    </source>
</evidence>
<evidence type="ECO:0000256" key="2">
    <source>
        <dbReference type="ARBA" id="ARBA00022552"/>
    </source>
</evidence>
<reference evidence="8 9" key="1">
    <citation type="submission" date="2016-07" db="EMBL/GenBank/DDBJ databases">
        <title>Pervasive Adenine N6-methylation of Active Genes in Fungi.</title>
        <authorList>
            <consortium name="DOE Joint Genome Institute"/>
            <person name="Mondo S.J."/>
            <person name="Dannebaum R.O."/>
            <person name="Kuo R.C."/>
            <person name="Labutti K."/>
            <person name="Haridas S."/>
            <person name="Kuo A."/>
            <person name="Salamov A."/>
            <person name="Ahrendt S.R."/>
            <person name="Lipzen A."/>
            <person name="Sullivan W."/>
            <person name="Andreopoulos W.B."/>
            <person name="Clum A."/>
            <person name="Lindquist E."/>
            <person name="Daum C."/>
            <person name="Ramamoorthy G.K."/>
            <person name="Gryganskyi A."/>
            <person name="Culley D."/>
            <person name="Magnuson J.K."/>
            <person name="James T.Y."/>
            <person name="O'Malley M.A."/>
            <person name="Stajich J.E."/>
            <person name="Spatafora J.W."/>
            <person name="Visel A."/>
            <person name="Grigoriev I.V."/>
        </authorList>
    </citation>
    <scope>NUCLEOTIDE SEQUENCE [LARGE SCALE GENOMIC DNA]</scope>
    <source>
        <strain evidence="8 9">12-1054</strain>
    </source>
</reference>
<dbReference type="PROSITE" id="PS50294">
    <property type="entry name" value="WD_REPEATS_REGION"/>
    <property type="match status" value="3"/>
</dbReference>
<dbReference type="GO" id="GO:0045943">
    <property type="term" value="P:positive regulation of transcription by RNA polymerase I"/>
    <property type="evidence" value="ECO:0007669"/>
    <property type="project" value="TreeGrafter"/>
</dbReference>
<dbReference type="OMA" id="ATYQVVH"/>